<name>A0A2W1LCV2_9BACL</name>
<evidence type="ECO:0000313" key="1">
    <source>
        <dbReference type="EMBL" id="PZD92892.1"/>
    </source>
</evidence>
<dbReference type="Proteomes" id="UP000249522">
    <property type="component" value="Unassembled WGS sequence"/>
</dbReference>
<proteinExistence type="predicted"/>
<reference evidence="1 2" key="1">
    <citation type="submission" date="2018-06" db="EMBL/GenBank/DDBJ databases">
        <title>Paenibacillus imtechensis sp. nov.</title>
        <authorList>
            <person name="Pinnaka A.K."/>
            <person name="Singh H."/>
            <person name="Kaur M."/>
        </authorList>
    </citation>
    <scope>NUCLEOTIDE SEQUENCE [LARGE SCALE GENOMIC DNA]</scope>
    <source>
        <strain evidence="1 2">SMB1</strain>
    </source>
</reference>
<evidence type="ECO:0000313" key="2">
    <source>
        <dbReference type="Proteomes" id="UP000249522"/>
    </source>
</evidence>
<keyword evidence="2" id="KW-1185">Reference proteome</keyword>
<protein>
    <submittedName>
        <fullName evidence="1">Uncharacterized protein</fullName>
    </submittedName>
</protein>
<organism evidence="1 2">
    <name type="scientific">Paenibacillus sambharensis</name>
    <dbReference type="NCBI Taxonomy" id="1803190"/>
    <lineage>
        <taxon>Bacteria</taxon>
        <taxon>Bacillati</taxon>
        <taxon>Bacillota</taxon>
        <taxon>Bacilli</taxon>
        <taxon>Bacillales</taxon>
        <taxon>Paenibacillaceae</taxon>
        <taxon>Paenibacillus</taxon>
    </lineage>
</organism>
<gene>
    <name evidence="1" type="ORF">DNH61_25690</name>
</gene>
<dbReference type="EMBL" id="QKRB01000063">
    <property type="protein sequence ID" value="PZD92892.1"/>
    <property type="molecule type" value="Genomic_DNA"/>
</dbReference>
<comment type="caution">
    <text evidence="1">The sequence shown here is derived from an EMBL/GenBank/DDBJ whole genome shotgun (WGS) entry which is preliminary data.</text>
</comment>
<dbReference type="AlphaFoldDB" id="A0A2W1LCV2"/>
<accession>A0A2W1LCV2</accession>
<sequence length="83" mass="9508">MYPQKAAGIVLLESSHPQDVKINETQGTFLRGINRMLGSLDFLFPHRKWDEVHYVDETLRQIEAAGPFPDIPLYVVSGARNRR</sequence>